<sequence length="45" mass="5250">MKKNPTAEELLNELENRLSCGDYKDSVHQIKLMTTRDMILEIISK</sequence>
<gene>
    <name evidence="1" type="ORF">VIS_S18BIA10027</name>
</gene>
<reference evidence="1" key="1">
    <citation type="journal article" date="2012" name="Environ. Microbiol.">
        <title>Genomic content of uncultured Bacteroidetes from contrasting oceanic provinces in the North Atlantic Ocean.</title>
        <authorList>
            <person name="Gomez-Pereira P.R."/>
            <person name="Schuler M."/>
            <person name="Fuchs B.M."/>
            <person name="Bennke C."/>
            <person name="Teeling H."/>
            <person name="Waldmann J."/>
            <person name="Richter M."/>
            <person name="Barbe V."/>
            <person name="Bataille E."/>
            <person name="Glockner F.O."/>
            <person name="Amann R."/>
        </authorList>
    </citation>
    <scope>NUCLEOTIDE SEQUENCE</scope>
</reference>
<accession>H6REP8</accession>
<proteinExistence type="predicted"/>
<reference evidence="1" key="2">
    <citation type="submission" date="2012-02" db="EMBL/GenBank/DDBJ databases">
        <authorList>
            <person name="Genoscope - CEA"/>
        </authorList>
    </citation>
    <scope>NUCLEOTIDE SEQUENCE</scope>
</reference>
<protein>
    <submittedName>
        <fullName evidence="1">Uncharacterized protein</fullName>
    </submittedName>
</protein>
<evidence type="ECO:0000313" key="1">
    <source>
        <dbReference type="EMBL" id="CCF99509.1"/>
    </source>
</evidence>
<organism evidence="1">
    <name type="scientific">uncultured Flavobacteriia bacterium</name>
    <dbReference type="NCBI Taxonomy" id="212695"/>
    <lineage>
        <taxon>Bacteria</taxon>
        <taxon>Pseudomonadati</taxon>
        <taxon>Bacteroidota</taxon>
        <taxon>Flavobacteriia</taxon>
        <taxon>environmental samples</taxon>
    </lineage>
</organism>
<name>H6REP8_9BACT</name>
<dbReference type="AlphaFoldDB" id="H6REP8"/>
<dbReference type="EMBL" id="FO117581">
    <property type="protein sequence ID" value="CCF99509.1"/>
    <property type="molecule type" value="Genomic_DNA"/>
</dbReference>